<dbReference type="GO" id="GO:0006397">
    <property type="term" value="P:mRNA processing"/>
    <property type="evidence" value="ECO:0007669"/>
    <property type="project" value="UniProtKB-KW"/>
</dbReference>
<dbReference type="CDD" id="cd12339">
    <property type="entry name" value="RRM2_SRSF1_4_like"/>
    <property type="match status" value="1"/>
</dbReference>
<reference evidence="9" key="1">
    <citation type="submission" date="2016-04" db="EMBL/GenBank/DDBJ databases">
        <authorList>
            <person name="Nguyen H.D."/>
            <person name="Samba Siva P."/>
            <person name="Cullis J."/>
            <person name="Levesque C.A."/>
            <person name="Hambleton S."/>
        </authorList>
    </citation>
    <scope>NUCLEOTIDE SEQUENCE</scope>
    <source>
        <strain evidence="9">DAOMC 236422</strain>
    </source>
</reference>
<evidence type="ECO:0000256" key="2">
    <source>
        <dbReference type="ARBA" id="ARBA00022664"/>
    </source>
</evidence>
<evidence type="ECO:0000313" key="10">
    <source>
        <dbReference type="Proteomes" id="UP000078113"/>
    </source>
</evidence>
<evidence type="ECO:0000256" key="5">
    <source>
        <dbReference type="ARBA" id="ARBA00023242"/>
    </source>
</evidence>
<accession>A0A8X7N7S1</accession>
<feature type="compositionally biased region" description="Gly residues" evidence="7">
    <location>
        <begin position="245"/>
        <end position="266"/>
    </location>
</feature>
<dbReference type="SUPFAM" id="SSF54928">
    <property type="entry name" value="RNA-binding domain, RBD"/>
    <property type="match status" value="2"/>
</dbReference>
<feature type="compositionally biased region" description="Basic and acidic residues" evidence="7">
    <location>
        <begin position="296"/>
        <end position="305"/>
    </location>
</feature>
<evidence type="ECO:0000256" key="4">
    <source>
        <dbReference type="ARBA" id="ARBA00022884"/>
    </source>
</evidence>
<feature type="compositionally biased region" description="Basic and acidic residues" evidence="7">
    <location>
        <begin position="312"/>
        <end position="324"/>
    </location>
</feature>
<feature type="region of interest" description="Disordered" evidence="7">
    <location>
        <begin position="170"/>
        <end position="341"/>
    </location>
</feature>
<organism evidence="9 10">
    <name type="scientific">Tilletia walkeri</name>
    <dbReference type="NCBI Taxonomy" id="117179"/>
    <lineage>
        <taxon>Eukaryota</taxon>
        <taxon>Fungi</taxon>
        <taxon>Dikarya</taxon>
        <taxon>Basidiomycota</taxon>
        <taxon>Ustilaginomycotina</taxon>
        <taxon>Exobasidiomycetes</taxon>
        <taxon>Tilletiales</taxon>
        <taxon>Tilletiaceae</taxon>
        <taxon>Tilletia</taxon>
    </lineage>
</organism>
<feature type="compositionally biased region" description="Gly residues" evidence="7">
    <location>
        <begin position="81"/>
        <end position="90"/>
    </location>
</feature>
<protein>
    <recommendedName>
        <fullName evidence="8">RRM domain-containing protein</fullName>
    </recommendedName>
</protein>
<dbReference type="GO" id="GO:0005737">
    <property type="term" value="C:cytoplasm"/>
    <property type="evidence" value="ECO:0007669"/>
    <property type="project" value="TreeGrafter"/>
</dbReference>
<proteinExistence type="predicted"/>
<feature type="compositionally biased region" description="Basic and acidic residues" evidence="7">
    <location>
        <begin position="69"/>
        <end position="79"/>
    </location>
</feature>
<dbReference type="Gene3D" id="3.30.70.330">
    <property type="match status" value="2"/>
</dbReference>
<dbReference type="PANTHER" id="PTHR23003:SF62">
    <property type="entry name" value="SERINE_ARGININE (SR)-TYPE SHUTTLING MRNA BINDING PROTEIN NPL3"/>
    <property type="match status" value="1"/>
</dbReference>
<feature type="compositionally biased region" description="Basic and acidic residues" evidence="7">
    <location>
        <begin position="211"/>
        <end position="244"/>
    </location>
</feature>
<feature type="compositionally biased region" description="Basic and acidic residues" evidence="7">
    <location>
        <begin position="170"/>
        <end position="181"/>
    </location>
</feature>
<sequence>MSRRIYVGRLPPNVQRSDFDDLFEKFGRLVDVRIMGQFGFVEFDHSREADDAVRALNGTEWKGDRLIVEPAKEPRRRGDAPPGGGGGGAYGAPPQRALRRGQYRLTISNLPRETSWQDLKDFGRSAGPVTFADVSRDRPGEGVIEYSNRDDADQAVRTLDRTEIRGSVVRVEEDRGYDDRGGGGGGGYGGGRGDDRYESRGGGGGGGYGGRSDDRDRGYDRGGDRDRDYRRDDRGGDRYDRDRGGGGGGGGDRYRSGGGGGGGDYGGRSDDRGAPSGGGGGDRDRDYGSGGGGGGGRRDDRDRDYGGSASGSRRDDREASRGGDDVPAPVATNGDGPAAYD</sequence>
<keyword evidence="10" id="KW-1185">Reference proteome</keyword>
<comment type="caution">
    <text evidence="9">The sequence shown here is derived from an EMBL/GenBank/DDBJ whole genome shotgun (WGS) entry which is preliminary data.</text>
</comment>
<dbReference type="Pfam" id="PF00076">
    <property type="entry name" value="RRM_1"/>
    <property type="match status" value="2"/>
</dbReference>
<name>A0A8X7N7S1_9BASI</name>
<evidence type="ECO:0000256" key="6">
    <source>
        <dbReference type="PROSITE-ProRule" id="PRU00176"/>
    </source>
</evidence>
<dbReference type="PANTHER" id="PTHR23003">
    <property type="entry name" value="RNA RECOGNITION MOTIF RRM DOMAIN CONTAINING PROTEIN"/>
    <property type="match status" value="1"/>
</dbReference>
<comment type="subcellular location">
    <subcellularLocation>
        <location evidence="1">Nucleus</location>
    </subcellularLocation>
</comment>
<dbReference type="PROSITE" id="PS50102">
    <property type="entry name" value="RRM"/>
    <property type="match status" value="2"/>
</dbReference>
<dbReference type="InterPro" id="IPR050374">
    <property type="entry name" value="RRT5_SRSF_SR"/>
</dbReference>
<evidence type="ECO:0000259" key="8">
    <source>
        <dbReference type="PROSITE" id="PS50102"/>
    </source>
</evidence>
<dbReference type="InterPro" id="IPR000504">
    <property type="entry name" value="RRM_dom"/>
</dbReference>
<feature type="compositionally biased region" description="Gly residues" evidence="7">
    <location>
        <begin position="182"/>
        <end position="191"/>
    </location>
</feature>
<gene>
    <name evidence="9" type="ORF">A4X09_0g4468</name>
</gene>
<dbReference type="SMART" id="SM00360">
    <property type="entry name" value="RRM"/>
    <property type="match status" value="2"/>
</dbReference>
<dbReference type="InterPro" id="IPR012677">
    <property type="entry name" value="Nucleotide-bd_a/b_plait_sf"/>
</dbReference>
<evidence type="ECO:0000256" key="3">
    <source>
        <dbReference type="ARBA" id="ARBA00022737"/>
    </source>
</evidence>
<evidence type="ECO:0000256" key="7">
    <source>
        <dbReference type="SAM" id="MobiDB-lite"/>
    </source>
</evidence>
<dbReference type="EMBL" id="LWDG02000191">
    <property type="protein sequence ID" value="KAE8267878.1"/>
    <property type="molecule type" value="Genomic_DNA"/>
</dbReference>
<keyword evidence="2" id="KW-0507">mRNA processing</keyword>
<feature type="compositionally biased region" description="Gly residues" evidence="7">
    <location>
        <begin position="200"/>
        <end position="210"/>
    </location>
</feature>
<keyword evidence="5" id="KW-0539">Nucleus</keyword>
<evidence type="ECO:0000313" key="9">
    <source>
        <dbReference type="EMBL" id="KAE8267878.1"/>
    </source>
</evidence>
<feature type="domain" description="RRM" evidence="8">
    <location>
        <begin position="103"/>
        <end position="176"/>
    </location>
</feature>
<feature type="region of interest" description="Disordered" evidence="7">
    <location>
        <begin position="69"/>
        <end position="96"/>
    </location>
</feature>
<feature type="region of interest" description="Disordered" evidence="7">
    <location>
        <begin position="128"/>
        <end position="149"/>
    </location>
</feature>
<dbReference type="GO" id="GO:0003729">
    <property type="term" value="F:mRNA binding"/>
    <property type="evidence" value="ECO:0007669"/>
    <property type="project" value="TreeGrafter"/>
</dbReference>
<dbReference type="Proteomes" id="UP000078113">
    <property type="component" value="Unassembled WGS sequence"/>
</dbReference>
<keyword evidence="3" id="KW-0677">Repeat</keyword>
<dbReference type="GO" id="GO:0005634">
    <property type="term" value="C:nucleus"/>
    <property type="evidence" value="ECO:0007669"/>
    <property type="project" value="UniProtKB-SubCell"/>
</dbReference>
<dbReference type="AlphaFoldDB" id="A0A8X7N7S1"/>
<dbReference type="InterPro" id="IPR035979">
    <property type="entry name" value="RBD_domain_sf"/>
</dbReference>
<reference evidence="9" key="2">
    <citation type="journal article" date="2019" name="IMA Fungus">
        <title>Genome sequencing and comparison of five Tilletia species to identify candidate genes for the detection of regulated species infecting wheat.</title>
        <authorList>
            <person name="Nguyen H.D.T."/>
            <person name="Sultana T."/>
            <person name="Kesanakurti P."/>
            <person name="Hambleton S."/>
        </authorList>
    </citation>
    <scope>NUCLEOTIDE SEQUENCE</scope>
    <source>
        <strain evidence="9">DAOMC 236422</strain>
    </source>
</reference>
<feature type="domain" description="RRM" evidence="8">
    <location>
        <begin position="3"/>
        <end position="73"/>
    </location>
</feature>
<keyword evidence="4 6" id="KW-0694">RNA-binding</keyword>
<evidence type="ECO:0000256" key="1">
    <source>
        <dbReference type="ARBA" id="ARBA00004123"/>
    </source>
</evidence>